<feature type="domain" description="Inhibitor I9" evidence="4">
    <location>
        <begin position="33"/>
        <end position="111"/>
    </location>
</feature>
<reference evidence="5" key="1">
    <citation type="journal article" date="2014" name="Nat. Commun.">
        <title>The emerging biofuel crop Camelina sativa retains a highly undifferentiated hexaploid genome structure.</title>
        <authorList>
            <person name="Kagale S."/>
            <person name="Koh C."/>
            <person name="Nixon J."/>
            <person name="Bollina V."/>
            <person name="Clarke W.E."/>
            <person name="Tuteja R."/>
            <person name="Spillane C."/>
            <person name="Robinson S.J."/>
            <person name="Links M.G."/>
            <person name="Clarke C."/>
            <person name="Higgins E.E."/>
            <person name="Huebert T."/>
            <person name="Sharpe A.G."/>
            <person name="Parkin I.A."/>
        </authorList>
    </citation>
    <scope>NUCLEOTIDE SEQUENCE [LARGE SCALE GENOMIC DNA]</scope>
    <source>
        <strain evidence="5">cv. DH55</strain>
    </source>
</reference>
<evidence type="ECO:0000313" key="5">
    <source>
        <dbReference type="Proteomes" id="UP000694864"/>
    </source>
</evidence>
<evidence type="ECO:0000259" key="4">
    <source>
        <dbReference type="Pfam" id="PF05922"/>
    </source>
</evidence>
<accession>A0ABM0UNB1</accession>
<proteinExistence type="inferred from homology"/>
<feature type="signal peptide" evidence="3">
    <location>
        <begin position="1"/>
        <end position="24"/>
    </location>
</feature>
<dbReference type="RefSeq" id="XP_010443670.1">
    <property type="nucleotide sequence ID" value="XM_010445368.1"/>
</dbReference>
<reference evidence="6" key="2">
    <citation type="submission" date="2025-08" db="UniProtKB">
        <authorList>
            <consortium name="RefSeq"/>
        </authorList>
    </citation>
    <scope>IDENTIFICATION</scope>
    <source>
        <tissue evidence="6">Leaf</tissue>
    </source>
</reference>
<dbReference type="InterPro" id="IPR037045">
    <property type="entry name" value="S8pro/Inhibitor_I9_sf"/>
</dbReference>
<dbReference type="SUPFAM" id="SSF52743">
    <property type="entry name" value="Subtilisin-like"/>
    <property type="match status" value="1"/>
</dbReference>
<protein>
    <submittedName>
        <fullName evidence="6">Subtilisin-like protease SBT4.4</fullName>
    </submittedName>
</protein>
<name>A0ABM0UNB1_CAMSA</name>
<evidence type="ECO:0000256" key="2">
    <source>
        <dbReference type="ARBA" id="ARBA00022729"/>
    </source>
</evidence>
<keyword evidence="5" id="KW-1185">Reference proteome</keyword>
<dbReference type="InterPro" id="IPR010259">
    <property type="entry name" value="S8pro/Inhibitor_I9"/>
</dbReference>
<organism evidence="5 6">
    <name type="scientific">Camelina sativa</name>
    <name type="common">False flax</name>
    <name type="synonym">Myagrum sativum</name>
    <dbReference type="NCBI Taxonomy" id="90675"/>
    <lineage>
        <taxon>Eukaryota</taxon>
        <taxon>Viridiplantae</taxon>
        <taxon>Streptophyta</taxon>
        <taxon>Embryophyta</taxon>
        <taxon>Tracheophyta</taxon>
        <taxon>Spermatophyta</taxon>
        <taxon>Magnoliopsida</taxon>
        <taxon>eudicotyledons</taxon>
        <taxon>Gunneridae</taxon>
        <taxon>Pentapetalae</taxon>
        <taxon>rosids</taxon>
        <taxon>malvids</taxon>
        <taxon>Brassicales</taxon>
        <taxon>Brassicaceae</taxon>
        <taxon>Camelineae</taxon>
        <taxon>Camelina</taxon>
    </lineage>
</organism>
<comment type="similarity">
    <text evidence="1">Belongs to the peptidase S8 family.</text>
</comment>
<evidence type="ECO:0000256" key="3">
    <source>
        <dbReference type="SAM" id="SignalP"/>
    </source>
</evidence>
<evidence type="ECO:0000313" key="6">
    <source>
        <dbReference type="RefSeq" id="XP_010443670.1"/>
    </source>
</evidence>
<dbReference type="GeneID" id="104726501"/>
<dbReference type="Pfam" id="PF05922">
    <property type="entry name" value="Inhibitor_I9"/>
    <property type="match status" value="1"/>
</dbReference>
<dbReference type="PANTHER" id="PTHR10795">
    <property type="entry name" value="PROPROTEIN CONVERTASE SUBTILISIN/KEXIN"/>
    <property type="match status" value="1"/>
</dbReference>
<keyword evidence="2 3" id="KW-0732">Signal</keyword>
<dbReference type="InterPro" id="IPR036852">
    <property type="entry name" value="Peptidase_S8/S53_dom_sf"/>
</dbReference>
<feature type="chain" id="PRO_5045587081" evidence="3">
    <location>
        <begin position="25"/>
        <end position="186"/>
    </location>
</feature>
<gene>
    <name evidence="6" type="primary">LOC104726501</name>
</gene>
<evidence type="ECO:0000256" key="1">
    <source>
        <dbReference type="ARBA" id="ARBA00011073"/>
    </source>
</evidence>
<dbReference type="Gene3D" id="3.30.70.80">
    <property type="entry name" value="Peptidase S8 propeptide/proteinase inhibitor I9"/>
    <property type="match status" value="1"/>
</dbReference>
<dbReference type="InterPro" id="IPR045051">
    <property type="entry name" value="SBT"/>
</dbReference>
<sequence length="186" mass="21037">MAKRKVFFCLFSSLLVLFLRSVSAEDDHEDKQVYIVYLGALPSREDYTPMSDHMSILQEVTGQSSIENRLVRSYKRSFNGFAARLTESERNILAGMGRVVSVFPSRKLKLQTTSSWNFMGLKEGRKTRRNPSIESDTIIGVIDSGIYPESESSTMNSLNEKQSFTVTGIRYRPGLKTAFLCKSILV</sequence>
<dbReference type="Proteomes" id="UP000694864">
    <property type="component" value="Chromosome 11"/>
</dbReference>